<evidence type="ECO:0000259" key="1">
    <source>
        <dbReference type="Pfam" id="PF21941"/>
    </source>
</evidence>
<accession>A0A2T3KEF1</accession>
<dbReference type="InterPro" id="IPR027417">
    <property type="entry name" value="P-loop_NTPase"/>
</dbReference>
<dbReference type="SUPFAM" id="SSF52540">
    <property type="entry name" value="P-loop containing nucleoside triphosphate hydrolases"/>
    <property type="match status" value="1"/>
</dbReference>
<dbReference type="Proteomes" id="UP000241426">
    <property type="component" value="Unassembled WGS sequence"/>
</dbReference>
<dbReference type="Pfam" id="PF21941">
    <property type="entry name" value="SMEK_N"/>
    <property type="match status" value="1"/>
</dbReference>
<dbReference type="AlphaFoldDB" id="A0A2T3KEF1"/>
<evidence type="ECO:0000313" key="3">
    <source>
        <dbReference type="Proteomes" id="UP000241426"/>
    </source>
</evidence>
<dbReference type="InterPro" id="IPR047740">
    <property type="entry name" value="SMEK_dom"/>
</dbReference>
<feature type="domain" description="SMEK" evidence="1">
    <location>
        <begin position="13"/>
        <end position="150"/>
    </location>
</feature>
<evidence type="ECO:0000313" key="2">
    <source>
        <dbReference type="EMBL" id="PSU95696.1"/>
    </source>
</evidence>
<name>A0A2T3KEF1_9GAMM</name>
<comment type="caution">
    <text evidence="2">The sequence shown here is derived from an EMBL/GenBank/DDBJ whole genome shotgun (WGS) entry which is preliminary data.</text>
</comment>
<protein>
    <recommendedName>
        <fullName evidence="1">SMEK domain-containing protein</fullName>
    </recommendedName>
</protein>
<gene>
    <name evidence="2" type="ORF">C9J27_17635</name>
</gene>
<dbReference type="NCBIfam" id="NF033859">
    <property type="entry name" value="SMEK_N"/>
    <property type="match status" value="1"/>
</dbReference>
<reference evidence="2 3" key="1">
    <citation type="submission" date="2018-01" db="EMBL/GenBank/DDBJ databases">
        <title>Whole genome sequencing of Histamine producing bacteria.</title>
        <authorList>
            <person name="Butler K."/>
        </authorList>
    </citation>
    <scope>NUCLEOTIDE SEQUENCE [LARGE SCALE GENOMIC DNA]</scope>
    <source>
        <strain evidence="2 3">FS-7.2</strain>
    </source>
</reference>
<sequence length="879" mass="102556">MTRQELLQQSSAFLGRFAHEVKVANAMGQFDINTIAEDFLIPILAITLKCPDLRNQNRIRMNFPAVDLGCDRSRISIQITSDPSSSKVCETLKKFDSYNLSCDFDKIYVYVITERQKSYTSKELIKSVKNLSINFEPSNDILDYNDLAKLLNELNNKDLEYINEHLKAEFERADDNLQFRSNLDEFLRVNQLKIEDEKRTKKYIPSVFVETSEIKDEMRYFANPMFFYRKIDDDIRRINWVNFNELLRKAKVDPIVESLVEIIPSELPCSLYKLQERLQIQSDKFEVIQKNLSLFSWYGEQKERFVPKNDLLGYWKVFKYSIESSGSGLFHSMEKVTKKIRITQTKVFLITGMAGQGKTNFICDLIENQFKVFEIPTIFIPARALNDYSNSNRILSYIKNNRYAPASQSLHELLSLLNKVAEECQKPFIIAIDGINEVGDLDGFAAELRVFLNAMCQYEYIKIVISCRNEFFEHKFAHVFDCLDLNIVYRVKDLRKEMSDENKDRLFDAYLIHFKIKGKFSKIASDFLKNDLILLRIFSEINENKNIGYIPDIYKGDIFEQYLMMKINEFPKHSRQSVLNSLYKICHQMLEGEIFSQIPVEGFDESEMQIIEQLIGEDIILRREVPPMGLASLGLENISFTYDELRDFLLAFYTVNKLSVNQLKVNSIFEKIIGWPIYEGFFRYAYLLARKQGNDIVLFSCESSKDFLDHYLNNLSLLPADIQSPEDVIKVKDFLTNNSQESELRSAAWFLFSKKDESNYLNIKILLDHVSKLDEVQSEHFMKAMFSGSSYYLDDGWRDDLSYLLNSLKNLKEKQQLGLGRSSLAMILHFVPYANWDVRETILNFFVRYQHTPEISDAIEACRNAASIEVQNCLAEIEE</sequence>
<dbReference type="EMBL" id="PYNF01000018">
    <property type="protein sequence ID" value="PSU95696.1"/>
    <property type="molecule type" value="Genomic_DNA"/>
</dbReference>
<proteinExistence type="predicted"/>
<dbReference type="RefSeq" id="WP_107289876.1">
    <property type="nucleotide sequence ID" value="NZ_PYNF01000018.1"/>
</dbReference>
<dbReference type="Gene3D" id="3.40.50.300">
    <property type="entry name" value="P-loop containing nucleotide triphosphate hydrolases"/>
    <property type="match status" value="1"/>
</dbReference>
<organism evidence="2 3">
    <name type="scientific">Photobacterium kishitanii</name>
    <dbReference type="NCBI Taxonomy" id="318456"/>
    <lineage>
        <taxon>Bacteria</taxon>
        <taxon>Pseudomonadati</taxon>
        <taxon>Pseudomonadota</taxon>
        <taxon>Gammaproteobacteria</taxon>
        <taxon>Vibrionales</taxon>
        <taxon>Vibrionaceae</taxon>
        <taxon>Photobacterium</taxon>
    </lineage>
</organism>